<keyword evidence="2" id="KW-1185">Reference proteome</keyword>
<proteinExistence type="predicted"/>
<protein>
    <submittedName>
        <fullName evidence="1">Uncharacterized protein</fullName>
    </submittedName>
</protein>
<comment type="caution">
    <text evidence="1">The sequence shown here is derived from an EMBL/GenBank/DDBJ whole genome shotgun (WGS) entry which is preliminary data.</text>
</comment>
<name>A0ACB9SDU1_9MYRT</name>
<evidence type="ECO:0000313" key="2">
    <source>
        <dbReference type="Proteomes" id="UP001057402"/>
    </source>
</evidence>
<organism evidence="1 2">
    <name type="scientific">Melastoma candidum</name>
    <dbReference type="NCBI Taxonomy" id="119954"/>
    <lineage>
        <taxon>Eukaryota</taxon>
        <taxon>Viridiplantae</taxon>
        <taxon>Streptophyta</taxon>
        <taxon>Embryophyta</taxon>
        <taxon>Tracheophyta</taxon>
        <taxon>Spermatophyta</taxon>
        <taxon>Magnoliopsida</taxon>
        <taxon>eudicotyledons</taxon>
        <taxon>Gunneridae</taxon>
        <taxon>Pentapetalae</taxon>
        <taxon>rosids</taxon>
        <taxon>malvids</taxon>
        <taxon>Myrtales</taxon>
        <taxon>Melastomataceae</taxon>
        <taxon>Melastomatoideae</taxon>
        <taxon>Melastomateae</taxon>
        <taxon>Melastoma</taxon>
    </lineage>
</organism>
<evidence type="ECO:0000313" key="1">
    <source>
        <dbReference type="EMBL" id="KAI4388009.1"/>
    </source>
</evidence>
<dbReference type="EMBL" id="CM042880">
    <property type="protein sequence ID" value="KAI4388009.1"/>
    <property type="molecule type" value="Genomic_DNA"/>
</dbReference>
<sequence>MIGMDSHACKPVFPDTSAAREQWLTDFGACSGGWARIKCAQGQVIVLQLPWKNLGGRLTEKIEQFQALRKLSLHDNVIGGPIPFALGFLPNLRGVQLFNNRFAGSIPPSLSGCPLLQTLDVSNNSLTRSIPESLANCTKLYRLNVSFNSISGSVPFGVISSPSFILLARAGITLCPSLDKFLCDLAAVAAAAGDAGAAAAGEAAAAAASDAAGGCWDRGDECCGWKLKEVFAVIVVGFWSKGQIPLDLSYLTRHFMVPIDSLFGSHLDSSYSLIIRGSRIVRGDLLGPHVAFDP</sequence>
<gene>
    <name evidence="1" type="ORF">MLD38_000386</name>
</gene>
<dbReference type="Proteomes" id="UP001057402">
    <property type="component" value="Chromosome 1"/>
</dbReference>
<reference evidence="2" key="1">
    <citation type="journal article" date="2023" name="Front. Plant Sci.">
        <title>Chromosomal-level genome assembly of Melastoma candidum provides insights into trichome evolution.</title>
        <authorList>
            <person name="Zhong Y."/>
            <person name="Wu W."/>
            <person name="Sun C."/>
            <person name="Zou P."/>
            <person name="Liu Y."/>
            <person name="Dai S."/>
            <person name="Zhou R."/>
        </authorList>
    </citation>
    <scope>NUCLEOTIDE SEQUENCE [LARGE SCALE GENOMIC DNA]</scope>
</reference>
<accession>A0ACB9SDU1</accession>